<dbReference type="GO" id="GO:0015074">
    <property type="term" value="P:DNA integration"/>
    <property type="evidence" value="ECO:0007669"/>
    <property type="project" value="InterPro"/>
</dbReference>
<evidence type="ECO:0000256" key="1">
    <source>
        <dbReference type="ARBA" id="ARBA00008857"/>
    </source>
</evidence>
<organism evidence="5 6">
    <name type="scientific">Desulfofarcimen acetoxidans (strain ATCC 49208 / DSM 771 / KCTC 5769 / VKM B-1644 / 5575)</name>
    <name type="common">Desulfotomaculum acetoxidans</name>
    <dbReference type="NCBI Taxonomy" id="485916"/>
    <lineage>
        <taxon>Bacteria</taxon>
        <taxon>Bacillati</taxon>
        <taxon>Bacillota</taxon>
        <taxon>Clostridia</taxon>
        <taxon>Eubacteriales</taxon>
        <taxon>Peptococcaceae</taxon>
        <taxon>Desulfofarcimen</taxon>
    </lineage>
</organism>
<sequence length="323" mass="38406">MKNYEYQSQLAPYISGLIRQKRADGYSYEFEAYMLERFDRFCIENGYDNGSLTRELVMAWAEQRPSESKNYRNQRVSFVRQLALYVISLNMEAYIPRAFESNEISVPHILSFDEVHEFYKAVDNFLPCQPNFRRFSLSYSVLFRLFYCCGLRLSEGCYLKRSTVNLENGCLSIYQSKGHKDRVVFMSGDMLQMCRNYDRLMQKLLPDRDWFFPGRDEFKPFSKTSIDKKFSELWNMTPYAGKVDKKPTVHSLRHTYVVTKMNDWMKEGKDFEAMMPYLSRYLGHASIDETQYYYHLVVFAFEIVRKHDSVAKRVIPEVVPHEE</sequence>
<dbReference type="OrthoDB" id="9766545at2"/>
<dbReference type="InterPro" id="IPR011010">
    <property type="entry name" value="DNA_brk_join_enz"/>
</dbReference>
<dbReference type="GO" id="GO:0006310">
    <property type="term" value="P:DNA recombination"/>
    <property type="evidence" value="ECO:0007669"/>
    <property type="project" value="UniProtKB-KW"/>
</dbReference>
<dbReference type="PANTHER" id="PTHR30349">
    <property type="entry name" value="PHAGE INTEGRASE-RELATED"/>
    <property type="match status" value="1"/>
</dbReference>
<keyword evidence="3" id="KW-0233">DNA recombination</keyword>
<dbReference type="GO" id="GO:0003677">
    <property type="term" value="F:DNA binding"/>
    <property type="evidence" value="ECO:0007669"/>
    <property type="project" value="UniProtKB-KW"/>
</dbReference>
<dbReference type="InterPro" id="IPR050090">
    <property type="entry name" value="Tyrosine_recombinase_XerCD"/>
</dbReference>
<dbReference type="InterPro" id="IPR013762">
    <property type="entry name" value="Integrase-like_cat_sf"/>
</dbReference>
<dbReference type="KEGG" id="dae:Dtox_1435"/>
<reference evidence="5 6" key="1">
    <citation type="journal article" date="2009" name="Stand. Genomic Sci.">
        <title>Complete genome sequence of Desulfotomaculum acetoxidans type strain (5575).</title>
        <authorList>
            <person name="Spring S."/>
            <person name="Lapidus A."/>
            <person name="Schroder M."/>
            <person name="Gleim D."/>
            <person name="Sims D."/>
            <person name="Meincke L."/>
            <person name="Glavina Del Rio T."/>
            <person name="Tice H."/>
            <person name="Copeland A."/>
            <person name="Cheng J.F."/>
            <person name="Lucas S."/>
            <person name="Chen F."/>
            <person name="Nolan M."/>
            <person name="Bruce D."/>
            <person name="Goodwin L."/>
            <person name="Pitluck S."/>
            <person name="Ivanova N."/>
            <person name="Mavromatis K."/>
            <person name="Mikhailova N."/>
            <person name="Pati A."/>
            <person name="Chen A."/>
            <person name="Palaniappan K."/>
            <person name="Land M."/>
            <person name="Hauser L."/>
            <person name="Chang Y.J."/>
            <person name="Jeffries C.D."/>
            <person name="Chain P."/>
            <person name="Saunders E."/>
            <person name="Brettin T."/>
            <person name="Detter J.C."/>
            <person name="Goker M."/>
            <person name="Bristow J."/>
            <person name="Eisen J.A."/>
            <person name="Markowitz V."/>
            <person name="Hugenholtz P."/>
            <person name="Kyrpides N.C."/>
            <person name="Klenk H.P."/>
            <person name="Han C."/>
        </authorList>
    </citation>
    <scope>NUCLEOTIDE SEQUENCE [LARGE SCALE GENOMIC DNA]</scope>
    <source>
        <strain evidence="6">ATCC 49208 / DSM 771 / VKM B-1644</strain>
    </source>
</reference>
<evidence type="ECO:0000256" key="2">
    <source>
        <dbReference type="ARBA" id="ARBA00023125"/>
    </source>
</evidence>
<evidence type="ECO:0000313" key="6">
    <source>
        <dbReference type="Proteomes" id="UP000002217"/>
    </source>
</evidence>
<dbReference type="SUPFAM" id="SSF56349">
    <property type="entry name" value="DNA breaking-rejoining enzymes"/>
    <property type="match status" value="1"/>
</dbReference>
<protein>
    <submittedName>
        <fullName evidence="5">Integrase family protein</fullName>
    </submittedName>
</protein>
<dbReference type="InterPro" id="IPR002104">
    <property type="entry name" value="Integrase_catalytic"/>
</dbReference>
<keyword evidence="2" id="KW-0238">DNA-binding</keyword>
<dbReference type="HOGENOM" id="CLU_027562_10_1_9"/>
<dbReference type="AlphaFoldDB" id="C8VVJ1"/>
<dbReference type="RefSeq" id="WP_015757020.1">
    <property type="nucleotide sequence ID" value="NC_013216.1"/>
</dbReference>
<proteinExistence type="inferred from homology"/>
<dbReference type="eggNOG" id="COG0582">
    <property type="taxonomic scope" value="Bacteria"/>
</dbReference>
<dbReference type="PROSITE" id="PS51898">
    <property type="entry name" value="TYR_RECOMBINASE"/>
    <property type="match status" value="1"/>
</dbReference>
<dbReference type="Pfam" id="PF00589">
    <property type="entry name" value="Phage_integrase"/>
    <property type="match status" value="1"/>
</dbReference>
<dbReference type="STRING" id="485916.Dtox_1435"/>
<keyword evidence="6" id="KW-1185">Reference proteome</keyword>
<evidence type="ECO:0000259" key="4">
    <source>
        <dbReference type="PROSITE" id="PS51898"/>
    </source>
</evidence>
<name>C8VVJ1_DESAS</name>
<evidence type="ECO:0000256" key="3">
    <source>
        <dbReference type="ARBA" id="ARBA00023172"/>
    </source>
</evidence>
<evidence type="ECO:0000313" key="5">
    <source>
        <dbReference type="EMBL" id="ACV62306.1"/>
    </source>
</evidence>
<accession>C8VVJ1</accession>
<dbReference type="Proteomes" id="UP000002217">
    <property type="component" value="Chromosome"/>
</dbReference>
<gene>
    <name evidence="5" type="ordered locus">Dtox_1435</name>
</gene>
<dbReference type="Gene3D" id="1.10.443.10">
    <property type="entry name" value="Intergrase catalytic core"/>
    <property type="match status" value="1"/>
</dbReference>
<dbReference type="EMBL" id="CP001720">
    <property type="protein sequence ID" value="ACV62306.1"/>
    <property type="molecule type" value="Genomic_DNA"/>
</dbReference>
<feature type="domain" description="Tyr recombinase" evidence="4">
    <location>
        <begin position="105"/>
        <end position="308"/>
    </location>
</feature>
<dbReference type="PANTHER" id="PTHR30349:SF41">
    <property type="entry name" value="INTEGRASE_RECOMBINASE PROTEIN MJ0367-RELATED"/>
    <property type="match status" value="1"/>
</dbReference>
<comment type="similarity">
    <text evidence="1">Belongs to the 'phage' integrase family.</text>
</comment>